<sequence>MNKNKMAWAAAALALGGLHGLASATSVPMPEEPIFSDKMSCTIDGATTFSASGAQVNIKRLSATEGRVVMSLGLGMTVASNGQTHEIATGAFELPAEEGSYRFPKAGSAGAWSSVYRIRDGEQRLVEDYTGSAWWQLHGGAGPGQEPEPEPGPEPGPEPQASLMLDITELEILRMARRPERTMRFNVGGTFRFNAARAGSVKGAPPPAREHLIECAFKVYLELPRA</sequence>
<protein>
    <recommendedName>
        <fullName evidence="5">Secreted protein</fullName>
    </recommendedName>
</protein>
<accession>A0ABX0LLV7</accession>
<evidence type="ECO:0000256" key="2">
    <source>
        <dbReference type="SAM" id="SignalP"/>
    </source>
</evidence>
<keyword evidence="4" id="KW-1185">Reference proteome</keyword>
<dbReference type="Proteomes" id="UP000785613">
    <property type="component" value="Unassembled WGS sequence"/>
</dbReference>
<gene>
    <name evidence="3" type="ORF">F0185_18995</name>
</gene>
<feature type="signal peptide" evidence="2">
    <location>
        <begin position="1"/>
        <end position="24"/>
    </location>
</feature>
<dbReference type="RefSeq" id="WP_167227058.1">
    <property type="nucleotide sequence ID" value="NZ_VUYU01000012.1"/>
</dbReference>
<keyword evidence="2" id="KW-0732">Signal</keyword>
<organism evidence="3 4">
    <name type="scientific">Massilia rubra</name>
    <dbReference type="NCBI Taxonomy" id="2607910"/>
    <lineage>
        <taxon>Bacteria</taxon>
        <taxon>Pseudomonadati</taxon>
        <taxon>Pseudomonadota</taxon>
        <taxon>Betaproteobacteria</taxon>
        <taxon>Burkholderiales</taxon>
        <taxon>Oxalobacteraceae</taxon>
        <taxon>Telluria group</taxon>
        <taxon>Massilia</taxon>
    </lineage>
</organism>
<proteinExistence type="predicted"/>
<evidence type="ECO:0000313" key="4">
    <source>
        <dbReference type="Proteomes" id="UP000785613"/>
    </source>
</evidence>
<evidence type="ECO:0008006" key="5">
    <source>
        <dbReference type="Google" id="ProtNLM"/>
    </source>
</evidence>
<dbReference type="EMBL" id="VUYU01000012">
    <property type="protein sequence ID" value="NHZ35654.1"/>
    <property type="molecule type" value="Genomic_DNA"/>
</dbReference>
<name>A0ABX0LLV7_9BURK</name>
<comment type="caution">
    <text evidence="3">The sequence shown here is derived from an EMBL/GenBank/DDBJ whole genome shotgun (WGS) entry which is preliminary data.</text>
</comment>
<feature type="chain" id="PRO_5047032743" description="Secreted protein" evidence="2">
    <location>
        <begin position="25"/>
        <end position="226"/>
    </location>
</feature>
<feature type="region of interest" description="Disordered" evidence="1">
    <location>
        <begin position="137"/>
        <end position="160"/>
    </location>
</feature>
<evidence type="ECO:0000313" key="3">
    <source>
        <dbReference type="EMBL" id="NHZ35654.1"/>
    </source>
</evidence>
<evidence type="ECO:0000256" key="1">
    <source>
        <dbReference type="SAM" id="MobiDB-lite"/>
    </source>
</evidence>
<reference evidence="3 4" key="1">
    <citation type="submission" date="2019-09" db="EMBL/GenBank/DDBJ databases">
        <title>Taxonomy of Antarctic Massilia spp.: description of Massilia rubra sp. nov., Massilia aquatica sp. nov., Massilia mucilaginosa sp. nov., Massilia frigida sp. nov. isolated from streams, lakes and regoliths.</title>
        <authorList>
            <person name="Holochova P."/>
            <person name="Sedlacek I."/>
            <person name="Kralova S."/>
            <person name="Maslanova I."/>
            <person name="Busse H.-J."/>
            <person name="Stankova E."/>
            <person name="Vrbovska V."/>
            <person name="Kovarovic V."/>
            <person name="Bartak M."/>
            <person name="Svec P."/>
            <person name="Pantucek R."/>
        </authorList>
    </citation>
    <scope>NUCLEOTIDE SEQUENCE [LARGE SCALE GENOMIC DNA]</scope>
    <source>
        <strain evidence="3 4">CCM 8692</strain>
    </source>
</reference>